<proteinExistence type="predicted"/>
<reference evidence="2" key="1">
    <citation type="journal article" date="2014" name="Int. J. Syst. Evol. Microbiol.">
        <title>Complete genome sequence of Corynebacterium casei LMG S-19264T (=DSM 44701T), isolated from a smear-ripened cheese.</title>
        <authorList>
            <consortium name="US DOE Joint Genome Institute (JGI-PGF)"/>
            <person name="Walter F."/>
            <person name="Albersmeier A."/>
            <person name="Kalinowski J."/>
            <person name="Ruckert C."/>
        </authorList>
    </citation>
    <scope>NUCLEOTIDE SEQUENCE</scope>
    <source>
        <strain evidence="2">CGMCC 4.7403</strain>
    </source>
</reference>
<gene>
    <name evidence="2" type="ORF">GCM10017771_33380</name>
</gene>
<name>A0A919L8X1_9ACTN</name>
<dbReference type="Proteomes" id="UP000603227">
    <property type="component" value="Unassembled WGS sequence"/>
</dbReference>
<feature type="compositionally biased region" description="Gly residues" evidence="1">
    <location>
        <begin position="1"/>
        <end position="22"/>
    </location>
</feature>
<dbReference type="EMBL" id="BNAT01000010">
    <property type="protein sequence ID" value="GHH88377.1"/>
    <property type="molecule type" value="Genomic_DNA"/>
</dbReference>
<reference evidence="2" key="2">
    <citation type="submission" date="2020-09" db="EMBL/GenBank/DDBJ databases">
        <authorList>
            <person name="Sun Q."/>
            <person name="Zhou Y."/>
        </authorList>
    </citation>
    <scope>NUCLEOTIDE SEQUENCE</scope>
    <source>
        <strain evidence="2">CGMCC 4.7403</strain>
    </source>
</reference>
<protein>
    <submittedName>
        <fullName evidence="2">Uncharacterized protein</fullName>
    </submittedName>
</protein>
<evidence type="ECO:0000256" key="1">
    <source>
        <dbReference type="SAM" id="MobiDB-lite"/>
    </source>
</evidence>
<evidence type="ECO:0000313" key="3">
    <source>
        <dbReference type="Proteomes" id="UP000603227"/>
    </source>
</evidence>
<organism evidence="2 3">
    <name type="scientific">Streptomyces capitiformicae</name>
    <dbReference type="NCBI Taxonomy" id="2014920"/>
    <lineage>
        <taxon>Bacteria</taxon>
        <taxon>Bacillati</taxon>
        <taxon>Actinomycetota</taxon>
        <taxon>Actinomycetes</taxon>
        <taxon>Kitasatosporales</taxon>
        <taxon>Streptomycetaceae</taxon>
        <taxon>Streptomyces</taxon>
    </lineage>
</organism>
<feature type="compositionally biased region" description="Gly residues" evidence="1">
    <location>
        <begin position="29"/>
        <end position="46"/>
    </location>
</feature>
<accession>A0A919L8X1</accession>
<keyword evidence="3" id="KW-1185">Reference proteome</keyword>
<comment type="caution">
    <text evidence="2">The sequence shown here is derived from an EMBL/GenBank/DDBJ whole genome shotgun (WGS) entry which is preliminary data.</text>
</comment>
<evidence type="ECO:0000313" key="2">
    <source>
        <dbReference type="EMBL" id="GHH88377.1"/>
    </source>
</evidence>
<sequence>MVGGVPGGIDGRGPGGADGGTPGAVAKGAPGGTDGGPVGRAVGGADGGGAGGGAVLGVGGVSGCAAATRSRPHFMQKRASSGAGVPQCGQYDAMERSVIQKTRAVIRRIQRTVFSVDRFPSIRCPFGHPPLG</sequence>
<feature type="region of interest" description="Disordered" evidence="1">
    <location>
        <begin position="1"/>
        <end position="46"/>
    </location>
</feature>
<dbReference type="AlphaFoldDB" id="A0A919L8X1"/>